<dbReference type="Gene3D" id="3.40.50.300">
    <property type="entry name" value="P-loop containing nucleotide triphosphate hydrolases"/>
    <property type="match status" value="1"/>
</dbReference>
<protein>
    <submittedName>
        <fullName evidence="4">ArsA family ATPase</fullName>
    </submittedName>
</protein>
<evidence type="ECO:0000259" key="3">
    <source>
        <dbReference type="Pfam" id="PF17886"/>
    </source>
</evidence>
<dbReference type="Proteomes" id="UP001501161">
    <property type="component" value="Unassembled WGS sequence"/>
</dbReference>
<name>A0ABN2WLM6_9ACTN</name>
<dbReference type="SUPFAM" id="SSF49764">
    <property type="entry name" value="HSP20-like chaperones"/>
    <property type="match status" value="1"/>
</dbReference>
<evidence type="ECO:0000313" key="4">
    <source>
        <dbReference type="EMBL" id="GAA2095026.1"/>
    </source>
</evidence>
<dbReference type="Pfam" id="PF17886">
    <property type="entry name" value="ArsA_HSP20"/>
    <property type="match status" value="1"/>
</dbReference>
<comment type="caution">
    <text evidence="4">The sequence shown here is derived from an EMBL/GenBank/DDBJ whole genome shotgun (WGS) entry which is preliminary data.</text>
</comment>
<dbReference type="PANTHER" id="PTHR10803">
    <property type="entry name" value="ARSENICAL PUMP-DRIVING ATPASE ARSENITE-TRANSLOCATING ATPASE"/>
    <property type="match status" value="1"/>
</dbReference>
<gene>
    <name evidence="4" type="ORF">GCM10009726_02090</name>
</gene>
<dbReference type="Pfam" id="PF02374">
    <property type="entry name" value="ArsA_ATPase"/>
    <property type="match status" value="1"/>
</dbReference>
<dbReference type="NCBIfam" id="TIGR00345">
    <property type="entry name" value="GET3_arsA_TRC40"/>
    <property type="match status" value="1"/>
</dbReference>
<evidence type="ECO:0000259" key="2">
    <source>
        <dbReference type="Pfam" id="PF02374"/>
    </source>
</evidence>
<feature type="domain" description="ArsA/GET3 Anion-transporting ATPase-like" evidence="2">
    <location>
        <begin position="1"/>
        <end position="301"/>
    </location>
</feature>
<sequence length="390" mass="42105">MRILLFTGKGGVGKSTLAAATACRSAAAGHRTLVLSTDAAHSLADALDVTATGEPTEAAPNLWVQHVDAQERFERSWRDIQGYLLSVLDVAGVDPVAAEELTVIPGAEEVLALLEVRAQARTGEWDVLVVDCAPTAETLRLLALPEALGWYMARVLPVERRVVKALKPVLTRAAGVPMPGDSVFDAIERLHAELDDVRTLLTGRDASVRLVLTPESVVLAEARRAYTFLTLFGYTVDAAVVNRVFPAGGADPWRTTWVEAQERVLADAADSFAGLDLRTSVYRDVEPVGHEELLDLASAVYGGDDPLSRSARRPPLDVRQEAGGRVLALPLPLASRDDVRLARKGDELVVSVSSYRRLLTLPSGLARLRVAGARVRDGELQVRFVDEETT</sequence>
<accession>A0ABN2WLM6</accession>
<dbReference type="Gene3D" id="2.60.40.790">
    <property type="match status" value="1"/>
</dbReference>
<reference evidence="4 5" key="1">
    <citation type="journal article" date="2019" name="Int. J. Syst. Evol. Microbiol.">
        <title>The Global Catalogue of Microorganisms (GCM) 10K type strain sequencing project: providing services to taxonomists for standard genome sequencing and annotation.</title>
        <authorList>
            <consortium name="The Broad Institute Genomics Platform"/>
            <consortium name="The Broad Institute Genome Sequencing Center for Infectious Disease"/>
            <person name="Wu L."/>
            <person name="Ma J."/>
        </authorList>
    </citation>
    <scope>NUCLEOTIDE SEQUENCE [LARGE SCALE GENOMIC DNA]</scope>
    <source>
        <strain evidence="4 5">JCM 13813</strain>
    </source>
</reference>
<dbReference type="PANTHER" id="PTHR10803:SF3">
    <property type="entry name" value="ATPASE GET3"/>
    <property type="match status" value="1"/>
</dbReference>
<dbReference type="EMBL" id="BAAAMQ010000005">
    <property type="protein sequence ID" value="GAA2095026.1"/>
    <property type="molecule type" value="Genomic_DNA"/>
</dbReference>
<dbReference type="InterPro" id="IPR008978">
    <property type="entry name" value="HSP20-like_chaperone"/>
</dbReference>
<dbReference type="InterPro" id="IPR025723">
    <property type="entry name" value="ArsA/GET3_ATPase-like"/>
</dbReference>
<organism evidence="4 5">
    <name type="scientific">Nocardioides furvisabuli</name>
    <dbReference type="NCBI Taxonomy" id="375542"/>
    <lineage>
        <taxon>Bacteria</taxon>
        <taxon>Bacillati</taxon>
        <taxon>Actinomycetota</taxon>
        <taxon>Actinomycetes</taxon>
        <taxon>Propionibacteriales</taxon>
        <taxon>Nocardioidaceae</taxon>
        <taxon>Nocardioides</taxon>
    </lineage>
</organism>
<dbReference type="RefSeq" id="WP_231249448.1">
    <property type="nucleotide sequence ID" value="NZ_BAAAMQ010000005.1"/>
</dbReference>
<evidence type="ECO:0000256" key="1">
    <source>
        <dbReference type="ARBA" id="ARBA00011040"/>
    </source>
</evidence>
<dbReference type="InterPro" id="IPR040612">
    <property type="entry name" value="ArsA_HSP20-like"/>
</dbReference>
<evidence type="ECO:0000313" key="5">
    <source>
        <dbReference type="Proteomes" id="UP001501161"/>
    </source>
</evidence>
<dbReference type="SUPFAM" id="SSF52540">
    <property type="entry name" value="P-loop containing nucleoside triphosphate hydrolases"/>
    <property type="match status" value="1"/>
</dbReference>
<dbReference type="InterPro" id="IPR016300">
    <property type="entry name" value="ATPase_ArsA/GET3"/>
</dbReference>
<feature type="domain" description="ArsA HSP20-like" evidence="3">
    <location>
        <begin position="323"/>
        <end position="384"/>
    </location>
</feature>
<dbReference type="CDD" id="cd02035">
    <property type="entry name" value="ArsA"/>
    <property type="match status" value="1"/>
</dbReference>
<proteinExistence type="inferred from homology"/>
<dbReference type="InterPro" id="IPR027417">
    <property type="entry name" value="P-loop_NTPase"/>
</dbReference>
<comment type="similarity">
    <text evidence="1">Belongs to the arsA ATPase family.</text>
</comment>
<keyword evidence="5" id="KW-1185">Reference proteome</keyword>